<feature type="compositionally biased region" description="Pro residues" evidence="10">
    <location>
        <begin position="67"/>
        <end position="79"/>
    </location>
</feature>
<dbReference type="STRING" id="5217.A0A4V1M4S4"/>
<dbReference type="PROSITE" id="PS00108">
    <property type="entry name" value="PROTEIN_KINASE_ST"/>
    <property type="match status" value="1"/>
</dbReference>
<feature type="compositionally biased region" description="Basic and acidic residues" evidence="10">
    <location>
        <begin position="167"/>
        <end position="267"/>
    </location>
</feature>
<dbReference type="AlphaFoldDB" id="A0A4V1M4S4"/>
<dbReference type="InParanoid" id="A0A4V1M4S4"/>
<dbReference type="VEuPathDB" id="FungiDB:TREMEDRAFT_14479"/>
<feature type="compositionally biased region" description="Polar residues" evidence="10">
    <location>
        <begin position="294"/>
        <end position="304"/>
    </location>
</feature>
<dbReference type="Proteomes" id="UP000289152">
    <property type="component" value="Unassembled WGS sequence"/>
</dbReference>
<comment type="subcellular location">
    <subcellularLocation>
        <location evidence="1">Nucleus</location>
    </subcellularLocation>
</comment>
<dbReference type="GO" id="GO:0004693">
    <property type="term" value="F:cyclin-dependent protein serine/threonine kinase activity"/>
    <property type="evidence" value="ECO:0007669"/>
    <property type="project" value="TreeGrafter"/>
</dbReference>
<evidence type="ECO:0000256" key="5">
    <source>
        <dbReference type="ARBA" id="ARBA00022741"/>
    </source>
</evidence>
<evidence type="ECO:0000256" key="9">
    <source>
        <dbReference type="PROSITE-ProRule" id="PRU10141"/>
    </source>
</evidence>
<feature type="compositionally biased region" description="Low complexity" evidence="10">
    <location>
        <begin position="1007"/>
        <end position="1019"/>
    </location>
</feature>
<feature type="binding site" evidence="9">
    <location>
        <position position="536"/>
    </location>
    <ligand>
        <name>ATP</name>
        <dbReference type="ChEBI" id="CHEBI:30616"/>
    </ligand>
</feature>
<feature type="region of interest" description="Disordered" evidence="10">
    <location>
        <begin position="831"/>
        <end position="1064"/>
    </location>
</feature>
<feature type="compositionally biased region" description="Polar residues" evidence="10">
    <location>
        <begin position="933"/>
        <end position="969"/>
    </location>
</feature>
<feature type="domain" description="Protein kinase" evidence="11">
    <location>
        <begin position="507"/>
        <end position="811"/>
    </location>
</feature>
<dbReference type="InterPro" id="IPR050108">
    <property type="entry name" value="CDK"/>
</dbReference>
<gene>
    <name evidence="12" type="ORF">M231_01282</name>
</gene>
<keyword evidence="7 9" id="KW-0067">ATP-binding</keyword>
<evidence type="ECO:0000259" key="11">
    <source>
        <dbReference type="PROSITE" id="PS50011"/>
    </source>
</evidence>
<dbReference type="PANTHER" id="PTHR24056:SF233">
    <property type="entry name" value="CYCLIN-DEPENDENT KINASE 9"/>
    <property type="match status" value="1"/>
</dbReference>
<dbReference type="PROSITE" id="PS50011">
    <property type="entry name" value="PROTEIN_KINASE_DOM"/>
    <property type="match status" value="1"/>
</dbReference>
<feature type="compositionally biased region" description="Polar residues" evidence="10">
    <location>
        <begin position="979"/>
        <end position="995"/>
    </location>
</feature>
<evidence type="ECO:0000313" key="13">
    <source>
        <dbReference type="Proteomes" id="UP000289152"/>
    </source>
</evidence>
<feature type="compositionally biased region" description="Low complexity" evidence="10">
    <location>
        <begin position="48"/>
        <end position="66"/>
    </location>
</feature>
<feature type="compositionally biased region" description="Low complexity" evidence="10">
    <location>
        <begin position="18"/>
        <end position="35"/>
    </location>
</feature>
<feature type="compositionally biased region" description="Gly residues" evidence="10">
    <location>
        <begin position="1021"/>
        <end position="1037"/>
    </location>
</feature>
<dbReference type="GO" id="GO:0005634">
    <property type="term" value="C:nucleus"/>
    <property type="evidence" value="ECO:0007669"/>
    <property type="project" value="UniProtKB-SubCell"/>
</dbReference>
<feature type="compositionally biased region" description="Low complexity" evidence="10">
    <location>
        <begin position="1"/>
        <end position="12"/>
    </location>
</feature>
<reference evidence="12 13" key="1">
    <citation type="submission" date="2016-06" db="EMBL/GenBank/DDBJ databases">
        <title>Evolution of pathogenesis and genome organization in the Tremellales.</title>
        <authorList>
            <person name="Cuomo C."/>
            <person name="Litvintseva A."/>
            <person name="Heitman J."/>
            <person name="Chen Y."/>
            <person name="Sun S."/>
            <person name="Springer D."/>
            <person name="Dromer F."/>
            <person name="Young S."/>
            <person name="Zeng Q."/>
            <person name="Chapman S."/>
            <person name="Gujja S."/>
            <person name="Saif S."/>
            <person name="Birren B."/>
        </authorList>
    </citation>
    <scope>NUCLEOTIDE SEQUENCE [LARGE SCALE GENOMIC DNA]</scope>
    <source>
        <strain evidence="12 13">ATCC 28783</strain>
    </source>
</reference>
<proteinExistence type="inferred from homology"/>
<evidence type="ECO:0000313" key="12">
    <source>
        <dbReference type="EMBL" id="RXK41377.1"/>
    </source>
</evidence>
<organism evidence="12 13">
    <name type="scientific">Tremella mesenterica</name>
    <name type="common">Jelly fungus</name>
    <dbReference type="NCBI Taxonomy" id="5217"/>
    <lineage>
        <taxon>Eukaryota</taxon>
        <taxon>Fungi</taxon>
        <taxon>Dikarya</taxon>
        <taxon>Basidiomycota</taxon>
        <taxon>Agaricomycotina</taxon>
        <taxon>Tremellomycetes</taxon>
        <taxon>Tremellales</taxon>
        <taxon>Tremellaceae</taxon>
        <taxon>Tremella</taxon>
    </lineage>
</organism>
<feature type="region of interest" description="Disordered" evidence="10">
    <location>
        <begin position="1"/>
        <end position="472"/>
    </location>
</feature>
<evidence type="ECO:0000256" key="8">
    <source>
        <dbReference type="ARBA" id="ARBA00023242"/>
    </source>
</evidence>
<dbReference type="SMART" id="SM00220">
    <property type="entry name" value="S_TKc"/>
    <property type="match status" value="1"/>
</dbReference>
<sequence length="1064" mass="119858">MSPARPSSLRRPSASDHTNSPRTSSSTNSQSNNRSPTKKGWSNPLNRPQPTSTSISIPLPSFRPKSPLLPPPPTLPPKPITTSERRVSMNLPRPESTFRPTQRSPRSPPRANREDNYRSRTRDNGYDDLSRSNRYENRKYDDWDEPSHISYQQREKRSRSPVLKYESSSRRRDDDGYDHSRRRDEDYDRKEDRRGDRKRERIKYDDGEYDRSYRDDQRDRDRNRNSDSSRHRGSRDLSRSSEWDDYNNHRGQYDRRGRERNQDENRYRTSSPIRSPLSPPPKKRRSSPEEGETDSISKIKSPSNAPEDGEILDQPPTPEFPPPPILEEYPKVTDSYKPVKIKNRPTRVTSVSLPPEPIAPPPPPPYEAPPPPDFTPPSPPGPPPGLPPPPPPPSASQEKPSPYAPATQFGKKLHRPSPYGPPSNGNEHGNDKNPYTPEAKPIHRKLQEVQGNEDKSQAPSHHTSPILRPVTPHVSKSEANLFKRRTVDEEFEKLERRFAGTKSLLDYDLGAKLGEGTFGVVTKAKELATGKTVALKKLITHNPRDGVSVTTVREIKIIKSLTHPNVVDIMDMVVERKNPNDRSGRGEVFMVFPYMDHDLCGLLNNPDFKMSHSVAKLILKQMLEGIAYIHANNYIHRDIKTANILVDRRGAVKIADFGLARAWTENKLLPAHKAKEYTNMVVTRWYRAPELLLGDKRYGPAIDMWSMGCCLGEMYLRNPILQGESDRDQLYRICARCGPLNQSTFPGWDRLPGFPDSQGHPWDRTPAEMSVLASSKKWSMDRGGADLMMRLLTLNPKKRLTAVKALDHPWFFISPLPATIKDGLISVSSSHEMTSKQRREPVVNNPIRQPAAVRPRAPAPRPPQQMMPPPNQHRHGQGYQNPNQNQNFFPPSGFPPQNVYPQQAYTNSVQHHPPPPQLSSHTHSQYQHHQPSLPYSHSQGFQGNPNSSYYRPPGNSQRMHSEPWNQNRMPSGPYGPGQGQMSNQSHGGHVFSTSGVAVPKPGFTLAGQPSGRMSSMPSGPGLPGGPSGSGGPGGSGTFGVKRGFPDPQDRDREKRLKSGVELPY</sequence>
<accession>A0A4V1M4S4</accession>
<dbReference type="GO" id="GO:0005524">
    <property type="term" value="F:ATP binding"/>
    <property type="evidence" value="ECO:0007669"/>
    <property type="project" value="UniProtKB-UniRule"/>
</dbReference>
<keyword evidence="8" id="KW-0539">Nucleus</keyword>
<feature type="compositionally biased region" description="Low complexity" evidence="10">
    <location>
        <begin position="877"/>
        <end position="897"/>
    </location>
</feature>
<comment type="caution">
    <text evidence="12">The sequence shown here is derived from an EMBL/GenBank/DDBJ whole genome shotgun (WGS) entry which is preliminary data.</text>
</comment>
<keyword evidence="3" id="KW-0723">Serine/threonine-protein kinase</keyword>
<dbReference type="InterPro" id="IPR008271">
    <property type="entry name" value="Ser/Thr_kinase_AS"/>
</dbReference>
<feature type="compositionally biased region" description="Pro residues" evidence="10">
    <location>
        <begin position="315"/>
        <end position="325"/>
    </location>
</feature>
<evidence type="ECO:0000256" key="10">
    <source>
        <dbReference type="SAM" id="MobiDB-lite"/>
    </source>
</evidence>
<keyword evidence="5 9" id="KW-0547">Nucleotide-binding</keyword>
<dbReference type="InterPro" id="IPR017441">
    <property type="entry name" value="Protein_kinase_ATP_BS"/>
</dbReference>
<name>A0A4V1M4S4_TREME</name>
<evidence type="ECO:0000256" key="3">
    <source>
        <dbReference type="ARBA" id="ARBA00022527"/>
    </source>
</evidence>
<feature type="compositionally biased region" description="Pro residues" evidence="10">
    <location>
        <begin position="354"/>
        <end position="394"/>
    </location>
</feature>
<dbReference type="Pfam" id="PF00069">
    <property type="entry name" value="Pkinase"/>
    <property type="match status" value="1"/>
</dbReference>
<feature type="compositionally biased region" description="Pro residues" evidence="10">
    <location>
        <begin position="857"/>
        <end position="871"/>
    </location>
</feature>
<evidence type="ECO:0000256" key="7">
    <source>
        <dbReference type="ARBA" id="ARBA00022840"/>
    </source>
</evidence>
<dbReference type="PANTHER" id="PTHR24056">
    <property type="entry name" value="CELL DIVISION PROTEIN KINASE"/>
    <property type="match status" value="1"/>
</dbReference>
<evidence type="ECO:0000256" key="6">
    <source>
        <dbReference type="ARBA" id="ARBA00022777"/>
    </source>
</evidence>
<evidence type="ECO:0000256" key="2">
    <source>
        <dbReference type="ARBA" id="ARBA00006485"/>
    </source>
</evidence>
<feature type="compositionally biased region" description="Low complexity" evidence="10">
    <location>
        <begin position="918"/>
        <end position="932"/>
    </location>
</feature>
<keyword evidence="4" id="KW-0808">Transferase</keyword>
<dbReference type="PROSITE" id="PS00107">
    <property type="entry name" value="PROTEIN_KINASE_ATP"/>
    <property type="match status" value="1"/>
</dbReference>
<dbReference type="Gene3D" id="1.10.510.10">
    <property type="entry name" value="Transferase(Phosphotransferase) domain 1"/>
    <property type="match status" value="1"/>
</dbReference>
<dbReference type="OrthoDB" id="28397at2759"/>
<dbReference type="FunFam" id="1.10.510.10:FF:000624">
    <property type="entry name" value="Mitogen-activated protein kinase"/>
    <property type="match status" value="1"/>
</dbReference>
<evidence type="ECO:0000256" key="4">
    <source>
        <dbReference type="ARBA" id="ARBA00022679"/>
    </source>
</evidence>
<comment type="similarity">
    <text evidence="2">Belongs to the protein kinase superfamily. CMGC Ser/Thr protein kinase family. CDC2/CDKX subfamily.</text>
</comment>
<feature type="compositionally biased region" description="Basic and acidic residues" evidence="10">
    <location>
        <begin position="1043"/>
        <end position="1058"/>
    </location>
</feature>
<evidence type="ECO:0000256" key="1">
    <source>
        <dbReference type="ARBA" id="ARBA00004123"/>
    </source>
</evidence>
<keyword evidence="6 12" id="KW-0418">Kinase</keyword>
<dbReference type="SUPFAM" id="SSF56112">
    <property type="entry name" value="Protein kinase-like (PK-like)"/>
    <property type="match status" value="1"/>
</dbReference>
<dbReference type="Gene3D" id="3.30.200.20">
    <property type="entry name" value="Phosphorylase Kinase, domain 1"/>
    <property type="match status" value="1"/>
</dbReference>
<keyword evidence="13" id="KW-1185">Reference proteome</keyword>
<feature type="compositionally biased region" description="Low complexity" evidence="10">
    <location>
        <begin position="846"/>
        <end position="856"/>
    </location>
</feature>
<dbReference type="InterPro" id="IPR011009">
    <property type="entry name" value="Kinase-like_dom_sf"/>
</dbReference>
<dbReference type="EMBL" id="SDIL01000009">
    <property type="protein sequence ID" value="RXK41377.1"/>
    <property type="molecule type" value="Genomic_DNA"/>
</dbReference>
<protein>
    <submittedName>
        <fullName evidence="12">CMGC/CDK protein kinase</fullName>
    </submittedName>
</protein>
<feature type="compositionally biased region" description="Basic and acidic residues" evidence="10">
    <location>
        <begin position="111"/>
        <end position="147"/>
    </location>
</feature>
<dbReference type="InterPro" id="IPR000719">
    <property type="entry name" value="Prot_kinase_dom"/>
</dbReference>